<protein>
    <recommendedName>
        <fullName evidence="2">Methyltransferase domain-containing protein</fullName>
    </recommendedName>
</protein>
<dbReference type="SUPFAM" id="SSF53335">
    <property type="entry name" value="S-adenosyl-L-methionine-dependent methyltransferases"/>
    <property type="match status" value="1"/>
</dbReference>
<accession>A0A3B1CEH2</accession>
<sequence>MKYYPDSQVELQGFAAKHYDTVLNTMSFGLYSGFINKAIKAMEIKPGDNILDLGAGTGRNAMLMSKYLSDAGKIVGLEISDEMIEQFEQKFKNTPNISVINKRIDKPFDLGEKFDKVFISFVIHGFPHEVRSEVIKNAINNLKEGGEFVILDFNEFIVKEMPFFYRKIFTTFECKYAFDFVERDWKAILSEYRFGDFSEKTFFKKYVRLLKAKK</sequence>
<dbReference type="AlphaFoldDB" id="A0A3B1CEH2"/>
<dbReference type="Pfam" id="PF01209">
    <property type="entry name" value="Ubie_methyltran"/>
    <property type="match status" value="1"/>
</dbReference>
<dbReference type="PANTHER" id="PTHR43861">
    <property type="entry name" value="TRANS-ACONITATE 2-METHYLTRANSFERASE-RELATED"/>
    <property type="match status" value="1"/>
</dbReference>
<dbReference type="PANTHER" id="PTHR43861:SF1">
    <property type="entry name" value="TRANS-ACONITATE 2-METHYLTRANSFERASE"/>
    <property type="match status" value="1"/>
</dbReference>
<evidence type="ECO:0008006" key="2">
    <source>
        <dbReference type="Google" id="ProtNLM"/>
    </source>
</evidence>
<organism evidence="1">
    <name type="scientific">hydrothermal vent metagenome</name>
    <dbReference type="NCBI Taxonomy" id="652676"/>
    <lineage>
        <taxon>unclassified sequences</taxon>
        <taxon>metagenomes</taxon>
        <taxon>ecological metagenomes</taxon>
    </lineage>
</organism>
<reference evidence="1" key="1">
    <citation type="submission" date="2018-06" db="EMBL/GenBank/DDBJ databases">
        <authorList>
            <person name="Zhirakovskaya E."/>
        </authorList>
    </citation>
    <scope>NUCLEOTIDE SEQUENCE</scope>
</reference>
<dbReference type="EMBL" id="UOGD01000070">
    <property type="protein sequence ID" value="VAX17145.1"/>
    <property type="molecule type" value="Genomic_DNA"/>
</dbReference>
<name>A0A3B1CEH2_9ZZZZ</name>
<proteinExistence type="predicted"/>
<dbReference type="CDD" id="cd02440">
    <property type="entry name" value="AdoMet_MTases"/>
    <property type="match status" value="1"/>
</dbReference>
<evidence type="ECO:0000313" key="1">
    <source>
        <dbReference type="EMBL" id="VAX17145.1"/>
    </source>
</evidence>
<gene>
    <name evidence="1" type="ORF">MNBD_IGNAVI01-678</name>
</gene>
<dbReference type="InterPro" id="IPR029063">
    <property type="entry name" value="SAM-dependent_MTases_sf"/>
</dbReference>
<dbReference type="Gene3D" id="3.40.50.150">
    <property type="entry name" value="Vaccinia Virus protein VP39"/>
    <property type="match status" value="1"/>
</dbReference>